<evidence type="ECO:0000256" key="1">
    <source>
        <dbReference type="SAM" id="MobiDB-lite"/>
    </source>
</evidence>
<sequence>MDYYKAVKDSTAGRFLASAANTGYHSIGKPLAKALHAEYDSWTGVRNSQKLGNGSYPLTEENLRILNASHEPLEFTSADLGDYTSPNLKPIPQPKNLHSLPFMQDELLNLSDIDTDSDANWSLKVAPPSKAMSDWALETSEDGSDSRSHEEVKSEERIKQGLTVGEIGRMFAGVMMGPGFIVSKDRGGSKKEIKKEH</sequence>
<feature type="compositionally biased region" description="Basic and acidic residues" evidence="1">
    <location>
        <begin position="144"/>
        <end position="157"/>
    </location>
</feature>
<protein>
    <submittedName>
        <fullName evidence="2">Uncharacterized protein</fullName>
    </submittedName>
</protein>
<name>A0A6A5WZW5_9PLEO</name>
<keyword evidence="3" id="KW-1185">Reference proteome</keyword>
<reference evidence="2" key="1">
    <citation type="journal article" date="2020" name="Stud. Mycol.">
        <title>101 Dothideomycetes genomes: a test case for predicting lifestyles and emergence of pathogens.</title>
        <authorList>
            <person name="Haridas S."/>
            <person name="Albert R."/>
            <person name="Binder M."/>
            <person name="Bloem J."/>
            <person name="Labutti K."/>
            <person name="Salamov A."/>
            <person name="Andreopoulos B."/>
            <person name="Baker S."/>
            <person name="Barry K."/>
            <person name="Bills G."/>
            <person name="Bluhm B."/>
            <person name="Cannon C."/>
            <person name="Castanera R."/>
            <person name="Culley D."/>
            <person name="Daum C."/>
            <person name="Ezra D."/>
            <person name="Gonzalez J."/>
            <person name="Henrissat B."/>
            <person name="Kuo A."/>
            <person name="Liang C."/>
            <person name="Lipzen A."/>
            <person name="Lutzoni F."/>
            <person name="Magnuson J."/>
            <person name="Mondo S."/>
            <person name="Nolan M."/>
            <person name="Ohm R."/>
            <person name="Pangilinan J."/>
            <person name="Park H.-J."/>
            <person name="Ramirez L."/>
            <person name="Alfaro M."/>
            <person name="Sun H."/>
            <person name="Tritt A."/>
            <person name="Yoshinaga Y."/>
            <person name="Zwiers L.-H."/>
            <person name="Turgeon B."/>
            <person name="Goodwin S."/>
            <person name="Spatafora J."/>
            <person name="Crous P."/>
            <person name="Grigoriev I."/>
        </authorList>
    </citation>
    <scope>NUCLEOTIDE SEQUENCE</scope>
    <source>
        <strain evidence="2">CBS 123094</strain>
    </source>
</reference>
<evidence type="ECO:0000313" key="2">
    <source>
        <dbReference type="EMBL" id="KAF2007300.1"/>
    </source>
</evidence>
<organism evidence="2 3">
    <name type="scientific">Amniculicola lignicola CBS 123094</name>
    <dbReference type="NCBI Taxonomy" id="1392246"/>
    <lineage>
        <taxon>Eukaryota</taxon>
        <taxon>Fungi</taxon>
        <taxon>Dikarya</taxon>
        <taxon>Ascomycota</taxon>
        <taxon>Pezizomycotina</taxon>
        <taxon>Dothideomycetes</taxon>
        <taxon>Pleosporomycetidae</taxon>
        <taxon>Pleosporales</taxon>
        <taxon>Amniculicolaceae</taxon>
        <taxon>Amniculicola</taxon>
    </lineage>
</organism>
<accession>A0A6A5WZW5</accession>
<evidence type="ECO:0000313" key="3">
    <source>
        <dbReference type="Proteomes" id="UP000799779"/>
    </source>
</evidence>
<gene>
    <name evidence="2" type="ORF">P154DRAFT_528952</name>
</gene>
<proteinExistence type="predicted"/>
<dbReference type="AlphaFoldDB" id="A0A6A5WZW5"/>
<feature type="region of interest" description="Disordered" evidence="1">
    <location>
        <begin position="132"/>
        <end position="157"/>
    </location>
</feature>
<dbReference type="Proteomes" id="UP000799779">
    <property type="component" value="Unassembled WGS sequence"/>
</dbReference>
<dbReference type="EMBL" id="ML977557">
    <property type="protein sequence ID" value="KAF2007300.1"/>
    <property type="molecule type" value="Genomic_DNA"/>
</dbReference>